<keyword evidence="3" id="KW-1185">Reference proteome</keyword>
<sequence length="98" mass="10951">MTTIPQLDQNELSILQRLVTDLVTKQLGHATAGHVDMIARLQHMEQAAWTTGADRQTLQVITSGRRLLGDASDLTPDALKRRPVRKRPGDRSYALRHA</sequence>
<dbReference type="AlphaFoldDB" id="A0A089NJV8"/>
<feature type="region of interest" description="Disordered" evidence="1">
    <location>
        <begin position="72"/>
        <end position="98"/>
    </location>
</feature>
<proteinExistence type="predicted"/>
<evidence type="ECO:0000256" key="1">
    <source>
        <dbReference type="SAM" id="MobiDB-lite"/>
    </source>
</evidence>
<dbReference type="KEGG" id="mor:MOC_0416"/>
<dbReference type="HOGENOM" id="CLU_2330534_0_0_5"/>
<dbReference type="RefSeq" id="WP_124263044.1">
    <property type="nucleotide sequence ID" value="NZ_CP003811.1"/>
</dbReference>
<dbReference type="Proteomes" id="UP000029492">
    <property type="component" value="Chromosome"/>
</dbReference>
<reference evidence="2 3" key="1">
    <citation type="journal article" date="2014" name="PLoS ONE">
        <title>Genome Information of Methylobacterium oryzae, a Plant-Probiotic Methylotroph in the Phyllosphere.</title>
        <authorList>
            <person name="Kwak M.J."/>
            <person name="Jeong H."/>
            <person name="Madhaiyan M."/>
            <person name="Lee Y."/>
            <person name="Sa T.M."/>
            <person name="Oh T.K."/>
            <person name="Kim J.F."/>
        </authorList>
    </citation>
    <scope>NUCLEOTIDE SEQUENCE [LARGE SCALE GENOMIC DNA]</scope>
    <source>
        <strain evidence="2 3">CBMB20</strain>
    </source>
</reference>
<dbReference type="EMBL" id="CP003811">
    <property type="protein sequence ID" value="AIQ88171.1"/>
    <property type="molecule type" value="Genomic_DNA"/>
</dbReference>
<gene>
    <name evidence="2" type="ORF">MOC_0416</name>
</gene>
<organism evidence="2 3">
    <name type="scientific">Methylobacterium oryzae CBMB20</name>
    <dbReference type="NCBI Taxonomy" id="693986"/>
    <lineage>
        <taxon>Bacteria</taxon>
        <taxon>Pseudomonadati</taxon>
        <taxon>Pseudomonadota</taxon>
        <taxon>Alphaproteobacteria</taxon>
        <taxon>Hyphomicrobiales</taxon>
        <taxon>Methylobacteriaceae</taxon>
        <taxon>Methylobacterium</taxon>
    </lineage>
</organism>
<feature type="compositionally biased region" description="Basic residues" evidence="1">
    <location>
        <begin position="81"/>
        <end position="98"/>
    </location>
</feature>
<name>A0A089NJV8_9HYPH</name>
<evidence type="ECO:0000313" key="2">
    <source>
        <dbReference type="EMBL" id="AIQ88171.1"/>
    </source>
</evidence>
<evidence type="ECO:0000313" key="3">
    <source>
        <dbReference type="Proteomes" id="UP000029492"/>
    </source>
</evidence>
<protein>
    <submittedName>
        <fullName evidence="2">Protein of unassigned function</fullName>
    </submittedName>
</protein>
<accession>A0A089NJV8</accession>